<comment type="caution">
    <text evidence="2">The sequence shown here is derived from an EMBL/GenBank/DDBJ whole genome shotgun (WGS) entry which is preliminary data.</text>
</comment>
<evidence type="ECO:0000256" key="1">
    <source>
        <dbReference type="SAM" id="Phobius"/>
    </source>
</evidence>
<name>A0A645HJG7_9ZZZZ</name>
<keyword evidence="1" id="KW-0812">Transmembrane</keyword>
<feature type="transmembrane region" description="Helical" evidence="1">
    <location>
        <begin position="35"/>
        <end position="64"/>
    </location>
</feature>
<protein>
    <submittedName>
        <fullName evidence="2">Uncharacterized protein</fullName>
    </submittedName>
</protein>
<gene>
    <name evidence="2" type="ORF">SDC9_186415</name>
</gene>
<sequence>MVLYGWEMLTTLLRYKITDQYSIDSGKLGPTEVRIVISLILILEVFVVGSIHYSAVLACIVLFISNIVDSIKLLKLANDRDRREKESAKNA</sequence>
<dbReference type="EMBL" id="VSSQ01094383">
    <property type="protein sequence ID" value="MPN38890.1"/>
    <property type="molecule type" value="Genomic_DNA"/>
</dbReference>
<organism evidence="2">
    <name type="scientific">bioreactor metagenome</name>
    <dbReference type="NCBI Taxonomy" id="1076179"/>
    <lineage>
        <taxon>unclassified sequences</taxon>
        <taxon>metagenomes</taxon>
        <taxon>ecological metagenomes</taxon>
    </lineage>
</organism>
<keyword evidence="1" id="KW-1133">Transmembrane helix</keyword>
<accession>A0A645HJG7</accession>
<reference evidence="2" key="1">
    <citation type="submission" date="2019-08" db="EMBL/GenBank/DDBJ databases">
        <authorList>
            <person name="Kucharzyk K."/>
            <person name="Murdoch R.W."/>
            <person name="Higgins S."/>
            <person name="Loffler F."/>
        </authorList>
    </citation>
    <scope>NUCLEOTIDE SEQUENCE</scope>
</reference>
<keyword evidence="1" id="KW-0472">Membrane</keyword>
<proteinExistence type="predicted"/>
<dbReference type="AlphaFoldDB" id="A0A645HJG7"/>
<evidence type="ECO:0000313" key="2">
    <source>
        <dbReference type="EMBL" id="MPN38890.1"/>
    </source>
</evidence>